<gene>
    <name evidence="1" type="ORF">DCF19_15995</name>
</gene>
<evidence type="ECO:0000313" key="2">
    <source>
        <dbReference type="Proteomes" id="UP000249467"/>
    </source>
</evidence>
<reference evidence="1 2" key="1">
    <citation type="submission" date="2018-04" db="EMBL/GenBank/DDBJ databases">
        <authorList>
            <person name="Go L.Y."/>
            <person name="Mitchell J.A."/>
        </authorList>
    </citation>
    <scope>NUCLEOTIDE SEQUENCE [LARGE SCALE GENOMIC DNA]</scope>
    <source>
        <strain evidence="1">ULC066bin1</strain>
    </source>
</reference>
<evidence type="ECO:0008006" key="3">
    <source>
        <dbReference type="Google" id="ProtNLM"/>
    </source>
</evidence>
<accession>A0A2W4W0S1</accession>
<dbReference type="SUPFAM" id="SSF53335">
    <property type="entry name" value="S-adenosyl-L-methionine-dependent methyltransferases"/>
    <property type="match status" value="1"/>
</dbReference>
<proteinExistence type="predicted"/>
<dbReference type="PANTHER" id="PTHR43861">
    <property type="entry name" value="TRANS-ACONITATE 2-METHYLTRANSFERASE-RELATED"/>
    <property type="match status" value="1"/>
</dbReference>
<dbReference type="CDD" id="cd02440">
    <property type="entry name" value="AdoMet_MTases"/>
    <property type="match status" value="1"/>
</dbReference>
<name>A0A2W4W0S1_9CYAN</name>
<protein>
    <recommendedName>
        <fullName evidence="3">Class I SAM-dependent methyltransferase</fullName>
    </recommendedName>
</protein>
<dbReference type="AlphaFoldDB" id="A0A2W4W0S1"/>
<organism evidence="1 2">
    <name type="scientific">Pseudanabaena frigida</name>
    <dbReference type="NCBI Taxonomy" id="945775"/>
    <lineage>
        <taxon>Bacteria</taxon>
        <taxon>Bacillati</taxon>
        <taxon>Cyanobacteriota</taxon>
        <taxon>Cyanophyceae</taxon>
        <taxon>Pseudanabaenales</taxon>
        <taxon>Pseudanabaenaceae</taxon>
        <taxon>Pseudanabaena</taxon>
    </lineage>
</organism>
<sequence>MTRSESARRSNYHAYAPPEEFIVPLLKTHIEEVLSKYLKPLESNKRVLDVGCGGQPFRKALEELGYKYMGIDISQNSNGTVDIICEIDKALPDEIIELGSFDLIFCTEVMEHVADWNMAFSNFSKLLNSGGKLFITCPHFYQLHEAPYDFWRPTPFALQYFTEKHNFRVLHQENAGDAWDVLGTLLASVYSLPVSQRFRDRLLNRFVKLIKEILFNILRDRKLQNSVQLKGLVYMSNIFLCQKN</sequence>
<evidence type="ECO:0000313" key="1">
    <source>
        <dbReference type="EMBL" id="PZO38703.1"/>
    </source>
</evidence>
<dbReference type="InterPro" id="IPR029063">
    <property type="entry name" value="SAM-dependent_MTases_sf"/>
</dbReference>
<comment type="caution">
    <text evidence="1">The sequence shown here is derived from an EMBL/GenBank/DDBJ whole genome shotgun (WGS) entry which is preliminary data.</text>
</comment>
<dbReference type="Gene3D" id="3.40.50.150">
    <property type="entry name" value="Vaccinia Virus protein VP39"/>
    <property type="match status" value="1"/>
</dbReference>
<dbReference type="EMBL" id="QBML01000022">
    <property type="protein sequence ID" value="PZO38703.1"/>
    <property type="molecule type" value="Genomic_DNA"/>
</dbReference>
<reference evidence="1 2" key="2">
    <citation type="submission" date="2018-06" db="EMBL/GenBank/DDBJ databases">
        <title>Metagenomic assembly of (sub)arctic Cyanobacteria and their associated microbiome from non-axenic cultures.</title>
        <authorList>
            <person name="Baurain D."/>
        </authorList>
    </citation>
    <scope>NUCLEOTIDE SEQUENCE [LARGE SCALE GENOMIC DNA]</scope>
    <source>
        <strain evidence="1">ULC066bin1</strain>
    </source>
</reference>
<dbReference type="Pfam" id="PF13489">
    <property type="entry name" value="Methyltransf_23"/>
    <property type="match status" value="1"/>
</dbReference>
<dbReference type="Proteomes" id="UP000249467">
    <property type="component" value="Unassembled WGS sequence"/>
</dbReference>